<proteinExistence type="predicted"/>
<sequence length="114" mass="12924">MWAADTQGSALVAAAICLQNFVKSADEVPSCERRILRIPLDFADNMSPDGSINDGRWRTEDSLATNRLSRTGSNMYSRQAEDTRTLWNYFCHEGAIAWQDAHIPKNGKNYCYLY</sequence>
<evidence type="ECO:0000313" key="2">
    <source>
        <dbReference type="Proteomes" id="UP000887116"/>
    </source>
</evidence>
<dbReference type="AlphaFoldDB" id="A0A8X6HG99"/>
<protein>
    <submittedName>
        <fullName evidence="1">Uncharacterized protein</fullName>
    </submittedName>
</protein>
<dbReference type="Proteomes" id="UP000887116">
    <property type="component" value="Unassembled WGS sequence"/>
</dbReference>
<evidence type="ECO:0000313" key="1">
    <source>
        <dbReference type="EMBL" id="GFR23237.1"/>
    </source>
</evidence>
<keyword evidence="2" id="KW-1185">Reference proteome</keyword>
<name>A0A8X6HG99_TRICU</name>
<reference evidence="1" key="1">
    <citation type="submission" date="2020-07" db="EMBL/GenBank/DDBJ databases">
        <title>Multicomponent nature underlies the extraordinary mechanical properties of spider dragline silk.</title>
        <authorList>
            <person name="Kono N."/>
            <person name="Nakamura H."/>
            <person name="Mori M."/>
            <person name="Yoshida Y."/>
            <person name="Ohtoshi R."/>
            <person name="Malay A.D."/>
            <person name="Moran D.A.P."/>
            <person name="Tomita M."/>
            <person name="Numata K."/>
            <person name="Arakawa K."/>
        </authorList>
    </citation>
    <scope>NUCLEOTIDE SEQUENCE</scope>
</reference>
<dbReference type="OrthoDB" id="6434870at2759"/>
<organism evidence="1 2">
    <name type="scientific">Trichonephila clavata</name>
    <name type="common">Joro spider</name>
    <name type="synonym">Nephila clavata</name>
    <dbReference type="NCBI Taxonomy" id="2740835"/>
    <lineage>
        <taxon>Eukaryota</taxon>
        <taxon>Metazoa</taxon>
        <taxon>Ecdysozoa</taxon>
        <taxon>Arthropoda</taxon>
        <taxon>Chelicerata</taxon>
        <taxon>Arachnida</taxon>
        <taxon>Araneae</taxon>
        <taxon>Araneomorphae</taxon>
        <taxon>Entelegynae</taxon>
        <taxon>Araneoidea</taxon>
        <taxon>Nephilidae</taxon>
        <taxon>Trichonephila</taxon>
    </lineage>
</organism>
<dbReference type="EMBL" id="BMAO01038201">
    <property type="protein sequence ID" value="GFR23237.1"/>
    <property type="molecule type" value="Genomic_DNA"/>
</dbReference>
<accession>A0A8X6HG99</accession>
<gene>
    <name evidence="1" type="ORF">TNCT_84241</name>
</gene>
<comment type="caution">
    <text evidence="1">The sequence shown here is derived from an EMBL/GenBank/DDBJ whole genome shotgun (WGS) entry which is preliminary data.</text>
</comment>